<dbReference type="AlphaFoldDB" id="G7VTI3"/>
<keyword evidence="1" id="KW-1133">Transmembrane helix</keyword>
<sequence>MTTALIIVIVGIIFFVALFTFLFISIKRWINRDRNKMN</sequence>
<evidence type="ECO:0000313" key="2">
    <source>
        <dbReference type="EMBL" id="AET56866.1"/>
    </source>
</evidence>
<evidence type="ECO:0000256" key="1">
    <source>
        <dbReference type="SAM" id="Phobius"/>
    </source>
</evidence>
<dbReference type="Proteomes" id="UP000005876">
    <property type="component" value="Chromosome"/>
</dbReference>
<dbReference type="EMBL" id="CP003107">
    <property type="protein sequence ID" value="AET56866.1"/>
    <property type="molecule type" value="Genomic_DNA"/>
</dbReference>
<keyword evidence="1" id="KW-0472">Membrane</keyword>
<proteinExistence type="predicted"/>
<evidence type="ECO:0000313" key="3">
    <source>
        <dbReference type="Proteomes" id="UP000005876"/>
    </source>
</evidence>
<dbReference type="HOGENOM" id="CLU_3331024_0_0_9"/>
<accession>G7VTI3</accession>
<dbReference type="KEGG" id="pta:HPL003_00400"/>
<name>G7VTI3_PAETH</name>
<reference evidence="2 3" key="3">
    <citation type="journal article" date="2012" name="J. Bacteriol.">
        <title>Genome Sequence of Paenibacillus terrae HPL-003, a Xylanase-Producing Bacterium Isolated from Soil Found in Forest Residue.</title>
        <authorList>
            <person name="Shin S.H."/>
            <person name="Kim S."/>
            <person name="Kim J.Y."/>
            <person name="Song H.Y."/>
            <person name="Cho S.J."/>
            <person name="Kim D.R."/>
            <person name="Lee K.I."/>
            <person name="Lim H.K."/>
            <person name="Park N.J."/>
            <person name="Hwang I.T."/>
            <person name="Yang K.S."/>
        </authorList>
    </citation>
    <scope>NUCLEOTIDE SEQUENCE [LARGE SCALE GENOMIC DNA]</scope>
    <source>
        <strain evidence="2 3">HPL-003</strain>
    </source>
</reference>
<keyword evidence="1" id="KW-0812">Transmembrane</keyword>
<reference evidence="3" key="1">
    <citation type="submission" date="2011-11" db="EMBL/GenBank/DDBJ databases">
        <title>Complete sequence of Paenibacillus terrae HPL-003.</title>
        <authorList>
            <person name="Shin S.H."/>
            <person name="Kim S."/>
            <person name="Kim J.Y."/>
        </authorList>
    </citation>
    <scope>NUCLEOTIDE SEQUENCE [LARGE SCALE GENOMIC DNA]</scope>
    <source>
        <strain evidence="3">HPL-003</strain>
    </source>
</reference>
<feature type="transmembrane region" description="Helical" evidence="1">
    <location>
        <begin position="6"/>
        <end position="26"/>
    </location>
</feature>
<reference key="2">
    <citation type="submission" date="2011-11" db="EMBL/GenBank/DDBJ databases">
        <authorList>
            <person name="Shin S.H."/>
            <person name="Kim S."/>
            <person name="Kim J.Y."/>
        </authorList>
    </citation>
    <scope>NUCLEOTIDE SEQUENCE</scope>
    <source>
        <strain>HPL-003</strain>
    </source>
</reference>
<gene>
    <name evidence="2" type="ordered locus">HPL003_00400</name>
</gene>
<organism evidence="2 3">
    <name type="scientific">Paenibacillus terrae (strain HPL-003)</name>
    <dbReference type="NCBI Taxonomy" id="985665"/>
    <lineage>
        <taxon>Bacteria</taxon>
        <taxon>Bacillati</taxon>
        <taxon>Bacillota</taxon>
        <taxon>Bacilli</taxon>
        <taxon>Bacillales</taxon>
        <taxon>Paenibacillaceae</taxon>
        <taxon>Paenibacillus</taxon>
    </lineage>
</organism>
<protein>
    <submittedName>
        <fullName evidence="2">Uncharacterized protein</fullName>
    </submittedName>
</protein>